<gene>
    <name evidence="1" type="ORF">ACFPZ3_29545</name>
</gene>
<sequence length="132" mass="14575">MTARSIQPDLWAVAVEESTFTLLDGTGIEYAAIGDSDDYAVRDKDRPEAEIRRPGDDFRKLGALLGRGPDLEQSAEGLHDIDVDDDRYDAVEGTGLKYAPINDHDAVSVRDQEHPGEIRRPANGWRKLGTVL</sequence>
<evidence type="ECO:0000313" key="1">
    <source>
        <dbReference type="EMBL" id="MFC5828029.1"/>
    </source>
</evidence>
<comment type="caution">
    <text evidence="1">The sequence shown here is derived from an EMBL/GenBank/DDBJ whole genome shotgun (WGS) entry which is preliminary data.</text>
</comment>
<accession>A0ABW1CSJ5</accession>
<evidence type="ECO:0000313" key="2">
    <source>
        <dbReference type="Proteomes" id="UP001596058"/>
    </source>
</evidence>
<proteinExistence type="predicted"/>
<keyword evidence="2" id="KW-1185">Reference proteome</keyword>
<organism evidence="1 2">
    <name type="scientific">Nonomuraea insulae</name>
    <dbReference type="NCBI Taxonomy" id="1616787"/>
    <lineage>
        <taxon>Bacteria</taxon>
        <taxon>Bacillati</taxon>
        <taxon>Actinomycetota</taxon>
        <taxon>Actinomycetes</taxon>
        <taxon>Streptosporangiales</taxon>
        <taxon>Streptosporangiaceae</taxon>
        <taxon>Nonomuraea</taxon>
    </lineage>
</organism>
<dbReference type="RefSeq" id="WP_379517535.1">
    <property type="nucleotide sequence ID" value="NZ_JBHSPA010000034.1"/>
</dbReference>
<name>A0ABW1CSJ5_9ACTN</name>
<dbReference type="Proteomes" id="UP001596058">
    <property type="component" value="Unassembled WGS sequence"/>
</dbReference>
<reference evidence="2" key="1">
    <citation type="journal article" date="2019" name="Int. J. Syst. Evol. Microbiol.">
        <title>The Global Catalogue of Microorganisms (GCM) 10K type strain sequencing project: providing services to taxonomists for standard genome sequencing and annotation.</title>
        <authorList>
            <consortium name="The Broad Institute Genomics Platform"/>
            <consortium name="The Broad Institute Genome Sequencing Center for Infectious Disease"/>
            <person name="Wu L."/>
            <person name="Ma J."/>
        </authorList>
    </citation>
    <scope>NUCLEOTIDE SEQUENCE [LARGE SCALE GENOMIC DNA]</scope>
    <source>
        <strain evidence="2">CCUG 53903</strain>
    </source>
</reference>
<dbReference type="EMBL" id="JBHSPA010000034">
    <property type="protein sequence ID" value="MFC5828029.1"/>
    <property type="molecule type" value="Genomic_DNA"/>
</dbReference>
<protein>
    <submittedName>
        <fullName evidence="1">Uncharacterized protein</fullName>
    </submittedName>
</protein>